<dbReference type="Proteomes" id="UP000332933">
    <property type="component" value="Unassembled WGS sequence"/>
</dbReference>
<keyword evidence="3" id="KW-1185">Reference proteome</keyword>
<accession>A0A485LNA8</accession>
<dbReference type="EMBL" id="VJMH01007287">
    <property type="protein sequence ID" value="KAF0684423.1"/>
    <property type="molecule type" value="Genomic_DNA"/>
</dbReference>
<dbReference type="AlphaFoldDB" id="A0A485LNA8"/>
<dbReference type="EMBL" id="CAADRA010007313">
    <property type="protein sequence ID" value="VFU00239.1"/>
    <property type="molecule type" value="Genomic_DNA"/>
</dbReference>
<evidence type="ECO:0000313" key="3">
    <source>
        <dbReference type="Proteomes" id="UP000332933"/>
    </source>
</evidence>
<evidence type="ECO:0000313" key="1">
    <source>
        <dbReference type="EMBL" id="KAF0684423.1"/>
    </source>
</evidence>
<reference evidence="2 3" key="1">
    <citation type="submission" date="2019-03" db="EMBL/GenBank/DDBJ databases">
        <authorList>
            <person name="Gaulin E."/>
            <person name="Dumas B."/>
        </authorList>
    </citation>
    <scope>NUCLEOTIDE SEQUENCE [LARGE SCALE GENOMIC DNA]</scope>
    <source>
        <strain evidence="2">CBS 568.67</strain>
    </source>
</reference>
<proteinExistence type="predicted"/>
<name>A0A485LNA8_9STRA</name>
<sequence length="145" mass="16374">MGATFTIWPLELRWPCLGCDTLDHTCRACPRGQQRRFDKLKLRVVGALMYGFDHFDKDGDTLAFAMRTGFIPSKELSVTLNANAEPTQDGGFTYIVSRMWTYILDFVLDVAVDDLEMTWQAAVVQAGERPSDQVQCDAHYFDGVP</sequence>
<evidence type="ECO:0000313" key="2">
    <source>
        <dbReference type="EMBL" id="VFU00239.1"/>
    </source>
</evidence>
<organism evidence="2 3">
    <name type="scientific">Aphanomyces stellatus</name>
    <dbReference type="NCBI Taxonomy" id="120398"/>
    <lineage>
        <taxon>Eukaryota</taxon>
        <taxon>Sar</taxon>
        <taxon>Stramenopiles</taxon>
        <taxon>Oomycota</taxon>
        <taxon>Saprolegniomycetes</taxon>
        <taxon>Saprolegniales</taxon>
        <taxon>Verrucalvaceae</taxon>
        <taxon>Aphanomyces</taxon>
    </lineage>
</organism>
<protein>
    <submittedName>
        <fullName evidence="2">Aste57867_23594 protein</fullName>
    </submittedName>
</protein>
<gene>
    <name evidence="2" type="primary">Aste57867_23594</name>
    <name evidence="1" type="ORF">As57867_023522</name>
    <name evidence="2" type="ORF">ASTE57867_23594</name>
</gene>
<reference evidence="1" key="2">
    <citation type="submission" date="2019-06" db="EMBL/GenBank/DDBJ databases">
        <title>Genomics analysis of Aphanomyces spp. identifies a new class of oomycete effector associated with host adaptation.</title>
        <authorList>
            <person name="Gaulin E."/>
        </authorList>
    </citation>
    <scope>NUCLEOTIDE SEQUENCE</scope>
    <source>
        <strain evidence="1">CBS 578.67</strain>
    </source>
</reference>